<dbReference type="EMBL" id="BTRK01000002">
    <property type="protein sequence ID" value="GMR39194.1"/>
    <property type="molecule type" value="Genomic_DNA"/>
</dbReference>
<dbReference type="AlphaFoldDB" id="A0AAN4ZGU6"/>
<name>A0AAN4ZGU6_9BILA</name>
<proteinExistence type="predicted"/>
<organism evidence="1 2">
    <name type="scientific">Pristionchus mayeri</name>
    <dbReference type="NCBI Taxonomy" id="1317129"/>
    <lineage>
        <taxon>Eukaryota</taxon>
        <taxon>Metazoa</taxon>
        <taxon>Ecdysozoa</taxon>
        <taxon>Nematoda</taxon>
        <taxon>Chromadorea</taxon>
        <taxon>Rhabditida</taxon>
        <taxon>Rhabditina</taxon>
        <taxon>Diplogasteromorpha</taxon>
        <taxon>Diplogasteroidea</taxon>
        <taxon>Neodiplogasteridae</taxon>
        <taxon>Pristionchus</taxon>
    </lineage>
</organism>
<feature type="non-terminal residue" evidence="1">
    <location>
        <position position="1"/>
    </location>
</feature>
<reference evidence="2" key="1">
    <citation type="submission" date="2022-10" db="EMBL/GenBank/DDBJ databases">
        <title>Genome assembly of Pristionchus species.</title>
        <authorList>
            <person name="Yoshida K."/>
            <person name="Sommer R.J."/>
        </authorList>
    </citation>
    <scope>NUCLEOTIDE SEQUENCE [LARGE SCALE GENOMIC DNA]</scope>
    <source>
        <strain evidence="2">RS5460</strain>
    </source>
</reference>
<evidence type="ECO:0000313" key="1">
    <source>
        <dbReference type="EMBL" id="GMR39194.1"/>
    </source>
</evidence>
<accession>A0AAN4ZGU6</accession>
<gene>
    <name evidence="1" type="ORF">PMAYCL1PPCAC_09389</name>
</gene>
<dbReference type="Proteomes" id="UP001328107">
    <property type="component" value="Unassembled WGS sequence"/>
</dbReference>
<feature type="non-terminal residue" evidence="1">
    <location>
        <position position="146"/>
    </location>
</feature>
<sequence>LEHFEHELFFVTRHGGTSRLLPRGLISFCTHPCTMDTLERPGSIGVLDWCPLFPVISRSYEFECIEMRCADPICIDWRIHDQYRLQIETNMNNLGRGSILQVHVLVCDITMEVSAVVGLDGALSQDLILPSCLCNPNYPHHGERKE</sequence>
<comment type="caution">
    <text evidence="1">The sequence shown here is derived from an EMBL/GenBank/DDBJ whole genome shotgun (WGS) entry which is preliminary data.</text>
</comment>
<protein>
    <submittedName>
        <fullName evidence="1">Uncharacterized protein</fullName>
    </submittedName>
</protein>
<evidence type="ECO:0000313" key="2">
    <source>
        <dbReference type="Proteomes" id="UP001328107"/>
    </source>
</evidence>
<keyword evidence="2" id="KW-1185">Reference proteome</keyword>